<protein>
    <submittedName>
        <fullName evidence="1">Uncharacterized protein</fullName>
    </submittedName>
</protein>
<organism evidence="1 2">
    <name type="scientific">Dioscorea alata</name>
    <name type="common">Purple yam</name>
    <dbReference type="NCBI Taxonomy" id="55571"/>
    <lineage>
        <taxon>Eukaryota</taxon>
        <taxon>Viridiplantae</taxon>
        <taxon>Streptophyta</taxon>
        <taxon>Embryophyta</taxon>
        <taxon>Tracheophyta</taxon>
        <taxon>Spermatophyta</taxon>
        <taxon>Magnoliopsida</taxon>
        <taxon>Liliopsida</taxon>
        <taxon>Dioscoreales</taxon>
        <taxon>Dioscoreaceae</taxon>
        <taxon>Dioscorea</taxon>
    </lineage>
</organism>
<reference evidence="2" key="1">
    <citation type="journal article" date="2022" name="Nat. Commun.">
        <title>Chromosome evolution and the genetic basis of agronomically important traits in greater yam.</title>
        <authorList>
            <person name="Bredeson J.V."/>
            <person name="Lyons J.B."/>
            <person name="Oniyinde I.O."/>
            <person name="Okereke N.R."/>
            <person name="Kolade O."/>
            <person name="Nnabue I."/>
            <person name="Nwadili C.O."/>
            <person name="Hribova E."/>
            <person name="Parker M."/>
            <person name="Nwogha J."/>
            <person name="Shu S."/>
            <person name="Carlson J."/>
            <person name="Kariba R."/>
            <person name="Muthemba S."/>
            <person name="Knop K."/>
            <person name="Barton G.J."/>
            <person name="Sherwood A.V."/>
            <person name="Lopez-Montes A."/>
            <person name="Asiedu R."/>
            <person name="Jamnadass R."/>
            <person name="Muchugi A."/>
            <person name="Goodstein D."/>
            <person name="Egesi C.N."/>
            <person name="Featherston J."/>
            <person name="Asfaw A."/>
            <person name="Simpson G.G."/>
            <person name="Dolezel J."/>
            <person name="Hendre P.S."/>
            <person name="Van Deynze A."/>
            <person name="Kumar P.L."/>
            <person name="Obidiegwu J.E."/>
            <person name="Bhattacharjee R."/>
            <person name="Rokhsar D.S."/>
        </authorList>
    </citation>
    <scope>NUCLEOTIDE SEQUENCE [LARGE SCALE GENOMIC DNA]</scope>
    <source>
        <strain evidence="2">cv. TDa95/00328</strain>
    </source>
</reference>
<dbReference type="EMBL" id="CM037012">
    <property type="protein sequence ID" value="KAH7690183.1"/>
    <property type="molecule type" value="Genomic_DNA"/>
</dbReference>
<dbReference type="Proteomes" id="UP000827976">
    <property type="component" value="Chromosome 2"/>
</dbReference>
<comment type="caution">
    <text evidence="1">The sequence shown here is derived from an EMBL/GenBank/DDBJ whole genome shotgun (WGS) entry which is preliminary data.</text>
</comment>
<feature type="non-terminal residue" evidence="1">
    <location>
        <position position="1"/>
    </location>
</feature>
<evidence type="ECO:0000313" key="2">
    <source>
        <dbReference type="Proteomes" id="UP000827976"/>
    </source>
</evidence>
<sequence>IIARDAPIIISLLFTHDSLLFFKADHHEASTMKSILQIYEQVSGLKINYHKLAIIFSTNTPLQVREIVCRTLRVQEAATLFKYLGLHLWVGRKKYATFNILRDTIWGHL</sequence>
<evidence type="ECO:0000313" key="1">
    <source>
        <dbReference type="EMBL" id="KAH7690183.1"/>
    </source>
</evidence>
<gene>
    <name evidence="1" type="ORF">IHE45_02G028800</name>
</gene>
<keyword evidence="2" id="KW-1185">Reference proteome</keyword>
<name>A0ACB7WPB1_DIOAL</name>
<proteinExistence type="predicted"/>
<accession>A0ACB7WPB1</accession>